<feature type="signal peptide" evidence="1">
    <location>
        <begin position="1"/>
        <end position="24"/>
    </location>
</feature>
<dbReference type="EMBL" id="SDPM01000001">
    <property type="protein sequence ID" value="RXZ87827.1"/>
    <property type="molecule type" value="Genomic_DNA"/>
</dbReference>
<evidence type="ECO:0000313" key="4">
    <source>
        <dbReference type="Proteomes" id="UP000292686"/>
    </source>
</evidence>
<comment type="caution">
    <text evidence="3">The sequence shown here is derived from an EMBL/GenBank/DDBJ whole genome shotgun (WGS) entry which is preliminary data.</text>
</comment>
<evidence type="ECO:0008006" key="6">
    <source>
        <dbReference type="Google" id="ProtNLM"/>
    </source>
</evidence>
<accession>A0A4Q2M8W5</accession>
<name>A0A4Q2M8W5_9MICO</name>
<dbReference type="Proteomes" id="UP000292686">
    <property type="component" value="Unassembled WGS sequence"/>
</dbReference>
<keyword evidence="4" id="KW-1185">Reference proteome</keyword>
<dbReference type="Proteomes" id="UP000581087">
    <property type="component" value="Unassembled WGS sequence"/>
</dbReference>
<dbReference type="AlphaFoldDB" id="A0A4Q2M8W5"/>
<sequence length="256" mass="26193">MTAKGLGIASAASAAGAVIILAVATQVAVQATGDSGQGSPTGVIAAESTDENAPEKVESVAAPAAIPAAYDQLSGDEVSYVRHLVSLTTDFTEGADVFGGAGLQYLSTDVADPTFYSDGQRRLTLLYYDYATNELVNFVVNVTAGTVEEVQRGSNSQPAPTDAETNLAWELMLADAEAAAALGGEYEAVTGTPLTNVPGAVELTAHSFTTDAASFGAETCGVDRCVQVLAQVTGGPYLTTSMFVVNLSTQTVLPVR</sequence>
<reference evidence="2 5" key="2">
    <citation type="submission" date="2020-07" db="EMBL/GenBank/DDBJ databases">
        <title>Sequencing the genomes of 1000 actinobacteria strains.</title>
        <authorList>
            <person name="Klenk H.-P."/>
        </authorList>
    </citation>
    <scope>NUCLEOTIDE SEQUENCE [LARGE SCALE GENOMIC DNA]</scope>
    <source>
        <strain evidence="2 5">DSM 23870</strain>
    </source>
</reference>
<dbReference type="OrthoDB" id="5003040at2"/>
<gene>
    <name evidence="2" type="ORF">BJ972_002537</name>
    <name evidence="3" type="ORF">ESP50_01075</name>
</gene>
<reference evidence="3 4" key="1">
    <citation type="submission" date="2019-01" db="EMBL/GenBank/DDBJ databases">
        <title>Agromyces.</title>
        <authorList>
            <person name="Li J."/>
        </authorList>
    </citation>
    <scope>NUCLEOTIDE SEQUENCE [LARGE SCALE GENOMIC DNA]</scope>
    <source>
        <strain evidence="3 4">DSM 23870</strain>
    </source>
</reference>
<protein>
    <recommendedName>
        <fullName evidence="6">Tat pathway signal sequence domain protein</fullName>
    </recommendedName>
</protein>
<organism evidence="3 4">
    <name type="scientific">Agromyces atrinae</name>
    <dbReference type="NCBI Taxonomy" id="592376"/>
    <lineage>
        <taxon>Bacteria</taxon>
        <taxon>Bacillati</taxon>
        <taxon>Actinomycetota</taxon>
        <taxon>Actinomycetes</taxon>
        <taxon>Micrococcales</taxon>
        <taxon>Microbacteriaceae</taxon>
        <taxon>Agromyces</taxon>
    </lineage>
</organism>
<evidence type="ECO:0000313" key="5">
    <source>
        <dbReference type="Proteomes" id="UP000581087"/>
    </source>
</evidence>
<evidence type="ECO:0000256" key="1">
    <source>
        <dbReference type="SAM" id="SignalP"/>
    </source>
</evidence>
<proteinExistence type="predicted"/>
<keyword evidence="1" id="KW-0732">Signal</keyword>
<dbReference type="EMBL" id="JACCBI010000001">
    <property type="protein sequence ID" value="NYD68018.1"/>
    <property type="molecule type" value="Genomic_DNA"/>
</dbReference>
<dbReference type="RefSeq" id="WP_129172092.1">
    <property type="nucleotide sequence ID" value="NZ_JACCBI010000001.1"/>
</dbReference>
<evidence type="ECO:0000313" key="3">
    <source>
        <dbReference type="EMBL" id="RXZ87827.1"/>
    </source>
</evidence>
<evidence type="ECO:0000313" key="2">
    <source>
        <dbReference type="EMBL" id="NYD68018.1"/>
    </source>
</evidence>
<feature type="chain" id="PRO_5038305993" description="Tat pathway signal sequence domain protein" evidence="1">
    <location>
        <begin position="25"/>
        <end position="256"/>
    </location>
</feature>